<dbReference type="Pfam" id="PF04820">
    <property type="entry name" value="Trp_halogenase"/>
    <property type="match status" value="1"/>
</dbReference>
<dbReference type="PANTHER" id="PTHR43747:SF4">
    <property type="entry name" value="FLAVIN-DEPENDENT TRYPTOPHAN HALOGENASE"/>
    <property type="match status" value="1"/>
</dbReference>
<dbReference type="InterPro" id="IPR036188">
    <property type="entry name" value="FAD/NAD-bd_sf"/>
</dbReference>
<protein>
    <submittedName>
        <fullName evidence="1">Tryptophan 7-halogenase</fullName>
    </submittedName>
</protein>
<comment type="caution">
    <text evidence="1">The sequence shown here is derived from an EMBL/GenBank/DDBJ whole genome shotgun (WGS) entry which is preliminary data.</text>
</comment>
<dbReference type="InterPro" id="IPR006905">
    <property type="entry name" value="Flavin_halogenase"/>
</dbReference>
<evidence type="ECO:0000313" key="1">
    <source>
        <dbReference type="EMBL" id="MDX6851020.1"/>
    </source>
</evidence>
<gene>
    <name evidence="1" type="ORF">SCD92_16710</name>
</gene>
<evidence type="ECO:0000313" key="2">
    <source>
        <dbReference type="Proteomes" id="UP001273505"/>
    </source>
</evidence>
<accession>A0ABU4S1G2</accession>
<dbReference type="EMBL" id="JAXAFO010000037">
    <property type="protein sequence ID" value="MDX6851020.1"/>
    <property type="molecule type" value="Genomic_DNA"/>
</dbReference>
<dbReference type="Gene3D" id="3.50.50.60">
    <property type="entry name" value="FAD/NAD(P)-binding domain"/>
    <property type="match status" value="1"/>
</dbReference>
<dbReference type="Proteomes" id="UP001273505">
    <property type="component" value="Unassembled WGS sequence"/>
</dbReference>
<dbReference type="SUPFAM" id="SSF51905">
    <property type="entry name" value="FAD/NAD(P)-binding domain"/>
    <property type="match status" value="1"/>
</dbReference>
<proteinExistence type="predicted"/>
<reference evidence="1 2" key="1">
    <citation type="submission" date="2023-11" db="EMBL/GenBank/DDBJ databases">
        <title>Gilvimarinus fulvus sp. nov., isolated from the surface of Kelp.</title>
        <authorList>
            <person name="Sun Y.Y."/>
            <person name="Gong Y."/>
            <person name="Du Z.J."/>
        </authorList>
    </citation>
    <scope>NUCLEOTIDE SEQUENCE [LARGE SCALE GENOMIC DNA]</scope>
    <source>
        <strain evidence="1 2">SDUM040013</strain>
    </source>
</reference>
<dbReference type="PANTHER" id="PTHR43747">
    <property type="entry name" value="FAD-BINDING PROTEIN"/>
    <property type="match status" value="1"/>
</dbReference>
<dbReference type="RefSeq" id="WP_302720631.1">
    <property type="nucleotide sequence ID" value="NZ_JAULRU010000154.1"/>
</dbReference>
<sequence>MIKKIAIVGRDADAWLASLVLKLSLHSESQPVEIDLVELPSTLGPQDLYVTLPSQRGLNRMVGISDFDIMGRCKSLPSLAQRYSGWSGQAGSFVVPYDTAGINQGGVDFIHLWTKGRQNGLDVALEEFSLGSACAKRGKKFLHTEASADYSNASYGFNLSALEYLTSIAQKATAAGVNHRAGSVDHVTVVEGNIANVTLDDGYVIEADLFIDATGPEAVLRSALGDLHNEDWSHWFPADSKVIASIGKMNNVPAFSEHIAFEAGWMGVYPLAARTGVVVNTGAGYADINDAPNWIKSATGQDMVDGKVVSVNSGIVATPWRANCVCLGSSAVSLDALCGADMHLLHTSLAHLVSLLPVDADCGQEARRYNQKIRQHAENIRDYQLAYYWLSRNRPGQFWQRLSNDSLPDSLTQKIDLFQSLGLIPMNESETFQEEAWQALFAGFGIIPKAYSALVNTIPEQSQIQLMQDMLKFVANESGQMTDLATFVELNTEQEFSGSMF</sequence>
<dbReference type="InterPro" id="IPR050816">
    <property type="entry name" value="Flavin-dep_Halogenase_NPB"/>
</dbReference>
<keyword evidence="2" id="KW-1185">Reference proteome</keyword>
<name>A0ABU4S1G2_9GAMM</name>
<organism evidence="1 2">
    <name type="scientific">Gilvimarinus gilvus</name>
    <dbReference type="NCBI Taxonomy" id="3058038"/>
    <lineage>
        <taxon>Bacteria</taxon>
        <taxon>Pseudomonadati</taxon>
        <taxon>Pseudomonadota</taxon>
        <taxon>Gammaproteobacteria</taxon>
        <taxon>Cellvibrionales</taxon>
        <taxon>Cellvibrionaceae</taxon>
        <taxon>Gilvimarinus</taxon>
    </lineage>
</organism>